<evidence type="ECO:0000313" key="4">
    <source>
        <dbReference type="EMBL" id="VFK79334.1"/>
    </source>
</evidence>
<evidence type="ECO:0000313" key="3">
    <source>
        <dbReference type="EMBL" id="VFK39559.1"/>
    </source>
</evidence>
<reference evidence="2" key="1">
    <citation type="submission" date="2019-02" db="EMBL/GenBank/DDBJ databases">
        <authorList>
            <person name="Gruber-Vodicka R. H."/>
            <person name="Seah K. B. B."/>
        </authorList>
    </citation>
    <scope>NUCLEOTIDE SEQUENCE</scope>
    <source>
        <strain evidence="4">BECK_S127</strain>
        <strain evidence="3">BECK_S1320</strain>
        <strain evidence="2">BECK_S1321</strain>
    </source>
</reference>
<dbReference type="EMBL" id="CAADHB010000045">
    <property type="protein sequence ID" value="VFK79334.1"/>
    <property type="molecule type" value="Genomic_DNA"/>
</dbReference>
<proteinExistence type="predicted"/>
<organism evidence="2">
    <name type="scientific">Candidatus Kentrum sp. SD</name>
    <dbReference type="NCBI Taxonomy" id="2126332"/>
    <lineage>
        <taxon>Bacteria</taxon>
        <taxon>Pseudomonadati</taxon>
        <taxon>Pseudomonadota</taxon>
        <taxon>Gammaproteobacteria</taxon>
        <taxon>Candidatus Kentrum</taxon>
    </lineage>
</organism>
<dbReference type="EMBL" id="CAADFU010000003">
    <property type="protein sequence ID" value="VFK39559.1"/>
    <property type="molecule type" value="Genomic_DNA"/>
</dbReference>
<dbReference type="EMBL" id="CAADFR010000003">
    <property type="protein sequence ID" value="VFK36631.1"/>
    <property type="molecule type" value="Genomic_DNA"/>
</dbReference>
<sequence>MIFDPWRTRTYEKSPQRNSNIMRSWKIFTVRGPQNVSRIAPKTSRGYSADSDGSNSEARIITL</sequence>
<gene>
    <name evidence="4" type="ORF">BECKSD772D_GA0070982_104517</name>
    <name evidence="3" type="ORF">BECKSD772E_GA0070983_100314</name>
    <name evidence="2" type="ORF">BECKSD772F_GA0070984_100360</name>
</gene>
<protein>
    <submittedName>
        <fullName evidence="2">Uncharacterized protein</fullName>
    </submittedName>
</protein>
<evidence type="ECO:0000256" key="1">
    <source>
        <dbReference type="SAM" id="MobiDB-lite"/>
    </source>
</evidence>
<dbReference type="AlphaFoldDB" id="A0A450Y523"/>
<accession>A0A450Y523</accession>
<name>A0A450Y523_9GAMM</name>
<feature type="region of interest" description="Disordered" evidence="1">
    <location>
        <begin position="38"/>
        <end position="63"/>
    </location>
</feature>
<evidence type="ECO:0000313" key="2">
    <source>
        <dbReference type="EMBL" id="VFK36631.1"/>
    </source>
</evidence>